<evidence type="ECO:0000313" key="3">
    <source>
        <dbReference type="EMBL" id="KAK3885760.1"/>
    </source>
</evidence>
<evidence type="ECO:0000256" key="1">
    <source>
        <dbReference type="SAM" id="MobiDB-lite"/>
    </source>
</evidence>
<dbReference type="Pfam" id="PF02958">
    <property type="entry name" value="EcKL"/>
    <property type="match status" value="1"/>
</dbReference>
<proteinExistence type="predicted"/>
<sequence>MGTSSSSHSSTSFSSHSCTSSSCHSCTSSSSHSSTSSSSHSCTSSSSHSSTSSSSHSCTSSSSHSFNFSSSHSYSSSSSHSCTSFSSHSCTSFSSHSCNSYSSHSFNFSSSHSYDSYSSHSYDSYSSHSSTSSSHSLFLLPLQHLFLLPLLIHPTPLEEWSVKPSSDEHEGYLSEQLALSVTYSVRDQHHHAHLLAKLLPQDPFSRAFVIETQFDLREIKFYQEIKPAIEKVERQHLTEAEVDGGLGLEWTPELYYSKHTEATESILVLSDMCQRGYRVQDLTQGLTPDQARAALTSLASFHAAAVALQVKEGKSLLERFPYLMSTSQAVDSFRCLVERGLPLLNKFLESRKDQSGVRERLARYAGPRTVEVLQSVLSPSDKLNTLVHCDFWCNNLLFREAEDKTNCCIIDWQMVMHGRPAIDVALLVTTSLGCVERRKHGKELLETYWAALCSRLRKYGLENELAKYTREDLERDFKSGLAMSALVVVGSVDIALGNPAREERVISLLSDLIKEGVI</sequence>
<feature type="domain" description="CHK kinase-like" evidence="2">
    <location>
        <begin position="267"/>
        <end position="458"/>
    </location>
</feature>
<feature type="region of interest" description="Disordered" evidence="1">
    <location>
        <begin position="1"/>
        <end position="54"/>
    </location>
</feature>
<keyword evidence="4" id="KW-1185">Reference proteome</keyword>
<reference evidence="3" key="1">
    <citation type="submission" date="2023-10" db="EMBL/GenBank/DDBJ databases">
        <title>Genome assemblies of two species of porcelain crab, Petrolisthes cinctipes and Petrolisthes manimaculis (Anomura: Porcellanidae).</title>
        <authorList>
            <person name="Angst P."/>
        </authorList>
    </citation>
    <scope>NUCLEOTIDE SEQUENCE</scope>
    <source>
        <strain evidence="3">PB745_01</strain>
        <tissue evidence="3">Gill</tissue>
    </source>
</reference>
<organism evidence="3 4">
    <name type="scientific">Petrolisthes cinctipes</name>
    <name type="common">Flat porcelain crab</name>
    <dbReference type="NCBI Taxonomy" id="88211"/>
    <lineage>
        <taxon>Eukaryota</taxon>
        <taxon>Metazoa</taxon>
        <taxon>Ecdysozoa</taxon>
        <taxon>Arthropoda</taxon>
        <taxon>Crustacea</taxon>
        <taxon>Multicrustacea</taxon>
        <taxon>Malacostraca</taxon>
        <taxon>Eumalacostraca</taxon>
        <taxon>Eucarida</taxon>
        <taxon>Decapoda</taxon>
        <taxon>Pleocyemata</taxon>
        <taxon>Anomura</taxon>
        <taxon>Galatheoidea</taxon>
        <taxon>Porcellanidae</taxon>
        <taxon>Petrolisthes</taxon>
    </lineage>
</organism>
<dbReference type="Gene3D" id="3.90.1200.10">
    <property type="match status" value="1"/>
</dbReference>
<dbReference type="InterPro" id="IPR011009">
    <property type="entry name" value="Kinase-like_dom_sf"/>
</dbReference>
<evidence type="ECO:0000313" key="4">
    <source>
        <dbReference type="Proteomes" id="UP001286313"/>
    </source>
</evidence>
<accession>A0AAE1KXT5</accession>
<dbReference type="InterPro" id="IPR015897">
    <property type="entry name" value="CHK_kinase-like"/>
</dbReference>
<dbReference type="SMART" id="SM00587">
    <property type="entry name" value="CHK"/>
    <property type="match status" value="1"/>
</dbReference>
<dbReference type="AlphaFoldDB" id="A0AAE1KXT5"/>
<comment type="caution">
    <text evidence="3">The sequence shown here is derived from an EMBL/GenBank/DDBJ whole genome shotgun (WGS) entry which is preliminary data.</text>
</comment>
<dbReference type="InterPro" id="IPR004119">
    <property type="entry name" value="EcKL"/>
</dbReference>
<protein>
    <recommendedName>
        <fullName evidence="2">CHK kinase-like domain-containing protein</fullName>
    </recommendedName>
</protein>
<dbReference type="EMBL" id="JAWQEG010000770">
    <property type="protein sequence ID" value="KAK3885760.1"/>
    <property type="molecule type" value="Genomic_DNA"/>
</dbReference>
<dbReference type="PANTHER" id="PTHR11012">
    <property type="entry name" value="PROTEIN KINASE-LIKE DOMAIN-CONTAINING"/>
    <property type="match status" value="1"/>
</dbReference>
<evidence type="ECO:0000259" key="2">
    <source>
        <dbReference type="SMART" id="SM00587"/>
    </source>
</evidence>
<dbReference type="SUPFAM" id="SSF56112">
    <property type="entry name" value="Protein kinase-like (PK-like)"/>
    <property type="match status" value="1"/>
</dbReference>
<dbReference type="PANTHER" id="PTHR11012:SF58">
    <property type="entry name" value="CHK KINASE-LIKE DOMAIN-CONTAINING PROTEIN"/>
    <property type="match status" value="1"/>
</dbReference>
<name>A0AAE1KXT5_PETCI</name>
<dbReference type="Proteomes" id="UP001286313">
    <property type="component" value="Unassembled WGS sequence"/>
</dbReference>
<gene>
    <name evidence="3" type="ORF">Pcinc_010050</name>
</gene>